<keyword evidence="5 11" id="KW-1133">Transmembrane helix</keyword>
<evidence type="ECO:0000256" key="5">
    <source>
        <dbReference type="ARBA" id="ARBA00022989"/>
    </source>
</evidence>
<dbReference type="GO" id="GO:0030322">
    <property type="term" value="P:stabilization of membrane potential"/>
    <property type="evidence" value="ECO:0007669"/>
    <property type="project" value="TreeGrafter"/>
</dbReference>
<dbReference type="Pfam" id="PF07885">
    <property type="entry name" value="Ion_trans_2"/>
    <property type="match status" value="2"/>
</dbReference>
<evidence type="ECO:0000313" key="14">
    <source>
        <dbReference type="Proteomes" id="UP000314983"/>
    </source>
</evidence>
<reference evidence="13" key="5">
    <citation type="submission" date="2025-09" db="UniProtKB">
        <authorList>
            <consortium name="Ensembl"/>
        </authorList>
    </citation>
    <scope>IDENTIFICATION</scope>
</reference>
<dbReference type="AlphaFoldDB" id="A0A4W4GXN3"/>
<keyword evidence="8 9" id="KW-0407">Ion channel</keyword>
<keyword evidence="3 9" id="KW-0812">Transmembrane</keyword>
<protein>
    <recommendedName>
        <fullName evidence="12">Potassium channel domain-containing protein</fullName>
    </recommendedName>
</protein>
<evidence type="ECO:0000256" key="10">
    <source>
        <dbReference type="SAM" id="MobiDB-lite"/>
    </source>
</evidence>
<dbReference type="PRINTS" id="PR01586">
    <property type="entry name" value="TWIKCHANNEL"/>
</dbReference>
<organism evidence="13 14">
    <name type="scientific">Electrophorus electricus</name>
    <name type="common">Electric eel</name>
    <name type="synonym">Gymnotus electricus</name>
    <dbReference type="NCBI Taxonomy" id="8005"/>
    <lineage>
        <taxon>Eukaryota</taxon>
        <taxon>Metazoa</taxon>
        <taxon>Chordata</taxon>
        <taxon>Craniata</taxon>
        <taxon>Vertebrata</taxon>
        <taxon>Euteleostomi</taxon>
        <taxon>Actinopterygii</taxon>
        <taxon>Neopterygii</taxon>
        <taxon>Teleostei</taxon>
        <taxon>Ostariophysi</taxon>
        <taxon>Gymnotiformes</taxon>
        <taxon>Gymnotoidei</taxon>
        <taxon>Gymnotidae</taxon>
        <taxon>Electrophorus</taxon>
    </lineage>
</organism>
<dbReference type="OMA" id="TYWGLPY"/>
<dbReference type="PANTHER" id="PTHR11003:SF59">
    <property type="entry name" value="POTASSIUM CHANNEL SUBFAMILY K MEMBER 1"/>
    <property type="match status" value="1"/>
</dbReference>
<evidence type="ECO:0000256" key="9">
    <source>
        <dbReference type="RuleBase" id="RU003857"/>
    </source>
</evidence>
<dbReference type="GO" id="GO:0015271">
    <property type="term" value="F:outward rectifier potassium channel activity"/>
    <property type="evidence" value="ECO:0007669"/>
    <property type="project" value="TreeGrafter"/>
</dbReference>
<keyword evidence="2 9" id="KW-0813">Transport</keyword>
<feature type="domain" description="Potassium channel" evidence="12">
    <location>
        <begin position="85"/>
        <end position="150"/>
    </location>
</feature>
<dbReference type="PRINTS" id="PR01333">
    <property type="entry name" value="2POREKCHANEL"/>
</dbReference>
<evidence type="ECO:0000256" key="2">
    <source>
        <dbReference type="ARBA" id="ARBA00022448"/>
    </source>
</evidence>
<comment type="subcellular location">
    <subcellularLocation>
        <location evidence="1">Membrane</location>
        <topology evidence="1">Multi-pass membrane protein</topology>
    </subcellularLocation>
</comment>
<dbReference type="PRINTS" id="PR01096">
    <property type="entry name" value="TWIK1CHANNEL"/>
</dbReference>
<reference evidence="14" key="2">
    <citation type="journal article" date="2017" name="Sci. Adv.">
        <title>A tail of two voltages: Proteomic comparison of the three electric organs of the electric eel.</title>
        <authorList>
            <person name="Traeger L.L."/>
            <person name="Sabat G."/>
            <person name="Barrett-Wilt G.A."/>
            <person name="Wells G.B."/>
            <person name="Sussman M.R."/>
        </authorList>
    </citation>
    <scope>NUCLEOTIDE SEQUENCE [LARGE SCALE GENOMIC DNA]</scope>
</reference>
<evidence type="ECO:0000256" key="3">
    <source>
        <dbReference type="ARBA" id="ARBA00022692"/>
    </source>
</evidence>
<dbReference type="GeneTree" id="ENSGT00940000155293"/>
<sequence length="363" mass="40607">MAHSIESFLTFCRYHAFTFLTIAYVLYIITGGVIFMLLEQPEEDLLDAEVHEFVGRFLEDHKCVQERSLRNLLRKVLFTDRRGIAVLKSESNEYNFDFTSSLFFIITFLTTTGYGVTVPLSDEGRAFCMLYCLVGIPLTFFLFSSITDALLPWVTHAPIRYLQIYWGLSHNRAALLCCGGLAACTATLFFVLPAITLCLVERKWTFLQSLYYCFISLSTIGLGDYLPGRVQSQSMRLGLEFATSCYLVLGLVALLVVLESFWELQQVQALLRVFAGPHVREIKGLCLDEMVLGGDPWAGVSPVDRLQYMCPISTISPHLSDAPTAISAEERFILGPLQMSSSEKAASLSLHPDTSPDPPDQNS</sequence>
<proteinExistence type="inferred from homology"/>
<evidence type="ECO:0000256" key="6">
    <source>
        <dbReference type="ARBA" id="ARBA00023065"/>
    </source>
</evidence>
<evidence type="ECO:0000256" key="8">
    <source>
        <dbReference type="ARBA" id="ARBA00023303"/>
    </source>
</evidence>
<gene>
    <name evidence="13" type="primary">KCNK7</name>
</gene>
<feature type="transmembrane region" description="Helical" evidence="11">
    <location>
        <begin position="98"/>
        <end position="116"/>
    </location>
</feature>
<keyword evidence="6 9" id="KW-0406">Ion transport</keyword>
<dbReference type="InterPro" id="IPR001779">
    <property type="entry name" value="2pore_dom_K_chnl_TWIK1"/>
</dbReference>
<feature type="transmembrane region" description="Helical" evidence="11">
    <location>
        <begin position="241"/>
        <end position="262"/>
    </location>
</feature>
<feature type="transmembrane region" description="Helical" evidence="11">
    <location>
        <begin position="209"/>
        <end position="226"/>
    </location>
</feature>
<feature type="transmembrane region" description="Helical" evidence="11">
    <location>
        <begin position="173"/>
        <end position="197"/>
    </location>
</feature>
<dbReference type="Ensembl" id="ENSEEET00000042890.2">
    <property type="protein sequence ID" value="ENSEEEP00000042404.2"/>
    <property type="gene ID" value="ENSEEEG00000020020.2"/>
</dbReference>
<reference evidence="13" key="3">
    <citation type="submission" date="2020-05" db="EMBL/GenBank/DDBJ databases">
        <title>Electrophorus electricus (electric eel) genome, fEleEle1, primary haplotype.</title>
        <authorList>
            <person name="Myers G."/>
            <person name="Meyer A."/>
            <person name="Fedrigo O."/>
            <person name="Formenti G."/>
            <person name="Rhie A."/>
            <person name="Tracey A."/>
            <person name="Sims Y."/>
            <person name="Jarvis E.D."/>
        </authorList>
    </citation>
    <scope>NUCLEOTIDE SEQUENCE [LARGE SCALE GENOMIC DNA]</scope>
</reference>
<dbReference type="STRING" id="8005.ENSEEEP00000042404"/>
<dbReference type="GO" id="GO:0022841">
    <property type="term" value="F:potassium ion leak channel activity"/>
    <property type="evidence" value="ECO:0007669"/>
    <property type="project" value="TreeGrafter"/>
</dbReference>
<comment type="similarity">
    <text evidence="9">Belongs to the two pore domain potassium channel (TC 1.A.1.8) family.</text>
</comment>
<dbReference type="Gene3D" id="1.10.287.70">
    <property type="match status" value="1"/>
</dbReference>
<dbReference type="Proteomes" id="UP000314983">
    <property type="component" value="Chromosome 19"/>
</dbReference>
<dbReference type="InterPro" id="IPR013099">
    <property type="entry name" value="K_chnl_dom"/>
</dbReference>
<dbReference type="PANTHER" id="PTHR11003">
    <property type="entry name" value="POTASSIUM CHANNEL, SUBFAMILY K"/>
    <property type="match status" value="1"/>
</dbReference>
<evidence type="ECO:0000256" key="4">
    <source>
        <dbReference type="ARBA" id="ARBA00022958"/>
    </source>
</evidence>
<name>A0A4W4GXN3_ELEEL</name>
<keyword evidence="7 11" id="KW-0472">Membrane</keyword>
<evidence type="ECO:0000313" key="13">
    <source>
        <dbReference type="Ensembl" id="ENSEEEP00000042404.2"/>
    </source>
</evidence>
<evidence type="ECO:0000256" key="1">
    <source>
        <dbReference type="ARBA" id="ARBA00004141"/>
    </source>
</evidence>
<evidence type="ECO:0000259" key="12">
    <source>
        <dbReference type="Pfam" id="PF07885"/>
    </source>
</evidence>
<feature type="domain" description="Potassium channel" evidence="12">
    <location>
        <begin position="188"/>
        <end position="261"/>
    </location>
</feature>
<keyword evidence="14" id="KW-1185">Reference proteome</keyword>
<feature type="transmembrane region" description="Helical" evidence="11">
    <location>
        <begin position="128"/>
        <end position="153"/>
    </location>
</feature>
<reference evidence="13" key="4">
    <citation type="submission" date="2025-08" db="UniProtKB">
        <authorList>
            <consortium name="Ensembl"/>
        </authorList>
    </citation>
    <scope>IDENTIFICATION</scope>
</reference>
<dbReference type="GO" id="GO:0005886">
    <property type="term" value="C:plasma membrane"/>
    <property type="evidence" value="ECO:0007669"/>
    <property type="project" value="TreeGrafter"/>
</dbReference>
<reference evidence="14" key="1">
    <citation type="journal article" date="2014" name="Science">
        <title>Nonhuman genetics. Genomic basis for the convergent evolution of electric organs.</title>
        <authorList>
            <person name="Gallant J.R."/>
            <person name="Traeger L.L."/>
            <person name="Volkening J.D."/>
            <person name="Moffett H."/>
            <person name="Chen P.H."/>
            <person name="Novina C.D."/>
            <person name="Phillips G.N.Jr."/>
            <person name="Anand R."/>
            <person name="Wells G.B."/>
            <person name="Pinch M."/>
            <person name="Guth R."/>
            <person name="Unguez G.A."/>
            <person name="Albert J.S."/>
            <person name="Zakon H.H."/>
            <person name="Samanta M.P."/>
            <person name="Sussman M.R."/>
        </authorList>
    </citation>
    <scope>NUCLEOTIDE SEQUENCE [LARGE SCALE GENOMIC DNA]</scope>
</reference>
<feature type="region of interest" description="Disordered" evidence="10">
    <location>
        <begin position="343"/>
        <end position="363"/>
    </location>
</feature>
<dbReference type="SUPFAM" id="SSF81324">
    <property type="entry name" value="Voltage-gated potassium channels"/>
    <property type="match status" value="2"/>
</dbReference>
<dbReference type="InterPro" id="IPR005408">
    <property type="entry name" value="2pore_dom_K_chnl_TWIK"/>
</dbReference>
<evidence type="ECO:0000256" key="11">
    <source>
        <dbReference type="SAM" id="Phobius"/>
    </source>
</evidence>
<evidence type="ECO:0000256" key="7">
    <source>
        <dbReference type="ARBA" id="ARBA00023136"/>
    </source>
</evidence>
<dbReference type="InterPro" id="IPR003280">
    <property type="entry name" value="2pore_dom_K_chnl"/>
</dbReference>
<feature type="transmembrane region" description="Helical" evidence="11">
    <location>
        <begin position="12"/>
        <end position="38"/>
    </location>
</feature>
<keyword evidence="4" id="KW-0630">Potassium</keyword>
<accession>A0A4W4GXN3</accession>